<accession>A0AAW1IZX6</accession>
<evidence type="ECO:0000313" key="2">
    <source>
        <dbReference type="Proteomes" id="UP001458880"/>
    </source>
</evidence>
<proteinExistence type="predicted"/>
<comment type="caution">
    <text evidence="1">The sequence shown here is derived from an EMBL/GenBank/DDBJ whole genome shotgun (WGS) entry which is preliminary data.</text>
</comment>
<organism evidence="1 2">
    <name type="scientific">Popillia japonica</name>
    <name type="common">Japanese beetle</name>
    <dbReference type="NCBI Taxonomy" id="7064"/>
    <lineage>
        <taxon>Eukaryota</taxon>
        <taxon>Metazoa</taxon>
        <taxon>Ecdysozoa</taxon>
        <taxon>Arthropoda</taxon>
        <taxon>Hexapoda</taxon>
        <taxon>Insecta</taxon>
        <taxon>Pterygota</taxon>
        <taxon>Neoptera</taxon>
        <taxon>Endopterygota</taxon>
        <taxon>Coleoptera</taxon>
        <taxon>Polyphaga</taxon>
        <taxon>Scarabaeiformia</taxon>
        <taxon>Scarabaeidae</taxon>
        <taxon>Rutelinae</taxon>
        <taxon>Popillia</taxon>
    </lineage>
</organism>
<reference evidence="1 2" key="1">
    <citation type="journal article" date="2024" name="BMC Genomics">
        <title>De novo assembly and annotation of Popillia japonica's genome with initial clues to its potential as an invasive pest.</title>
        <authorList>
            <person name="Cucini C."/>
            <person name="Boschi S."/>
            <person name="Funari R."/>
            <person name="Cardaioli E."/>
            <person name="Iannotti N."/>
            <person name="Marturano G."/>
            <person name="Paoli F."/>
            <person name="Bruttini M."/>
            <person name="Carapelli A."/>
            <person name="Frati F."/>
            <person name="Nardi F."/>
        </authorList>
    </citation>
    <scope>NUCLEOTIDE SEQUENCE [LARGE SCALE GENOMIC DNA]</scope>
    <source>
        <strain evidence="1">DMR45628</strain>
    </source>
</reference>
<dbReference type="PANTHER" id="PTHR45913">
    <property type="entry name" value="EPM2A-INTERACTING PROTEIN 1"/>
    <property type="match status" value="1"/>
</dbReference>
<dbReference type="PANTHER" id="PTHR45913:SF5">
    <property type="entry name" value="GENERAL TRANSCRIPTION FACTOR II-I REPEAT DOMAIN-CONTAINING PROTEIN 2A-LIKE PROTEIN"/>
    <property type="match status" value="1"/>
</dbReference>
<dbReference type="EMBL" id="JASPKY010000469">
    <property type="protein sequence ID" value="KAK9695834.1"/>
    <property type="molecule type" value="Genomic_DNA"/>
</dbReference>
<sequence length="150" mass="17471">MWTNWTATNRGHRKIFCNEPEERNVDELDSHKQRTPKDILQRASIPLSSRSNTRRTEILAADHKSSLLELLQKAPCYAIALDQKYDIADEEQMFIFVQFLDIECKTFREGLLAMLPFTGKTLGEDLFQAFDDFMKKSNIRYDRMVSGGFN</sequence>
<name>A0AAW1IZX6_POPJA</name>
<protein>
    <submittedName>
        <fullName evidence="1">Uncharacterized protein</fullName>
    </submittedName>
</protein>
<gene>
    <name evidence="1" type="ORF">QE152_g32298</name>
</gene>
<dbReference type="AlphaFoldDB" id="A0AAW1IZX6"/>
<dbReference type="Proteomes" id="UP001458880">
    <property type="component" value="Unassembled WGS sequence"/>
</dbReference>
<evidence type="ECO:0000313" key="1">
    <source>
        <dbReference type="EMBL" id="KAK9695834.1"/>
    </source>
</evidence>
<keyword evidence="2" id="KW-1185">Reference proteome</keyword>